<accession>A0A814L2E8</accession>
<dbReference type="InterPro" id="IPR011989">
    <property type="entry name" value="ARM-like"/>
</dbReference>
<dbReference type="EMBL" id="CAJNOQ010004425">
    <property type="protein sequence ID" value="CAF1058561.1"/>
    <property type="molecule type" value="Genomic_DNA"/>
</dbReference>
<dbReference type="EMBL" id="CAJOBC010004425">
    <property type="protein sequence ID" value="CAF3827234.1"/>
    <property type="molecule type" value="Genomic_DNA"/>
</dbReference>
<dbReference type="Proteomes" id="UP000663829">
    <property type="component" value="Unassembled WGS sequence"/>
</dbReference>
<evidence type="ECO:0000313" key="3">
    <source>
        <dbReference type="EMBL" id="CAF1058561.1"/>
    </source>
</evidence>
<protein>
    <submittedName>
        <fullName evidence="3">Uncharacterized protein</fullName>
    </submittedName>
</protein>
<keyword evidence="5" id="KW-1185">Reference proteome</keyword>
<dbReference type="InterPro" id="IPR021133">
    <property type="entry name" value="HEAT_type_2"/>
</dbReference>
<dbReference type="OrthoDB" id="18783at2759"/>
<dbReference type="GO" id="GO:0016491">
    <property type="term" value="F:oxidoreductase activity"/>
    <property type="evidence" value="ECO:0007669"/>
    <property type="project" value="TreeGrafter"/>
</dbReference>
<name>A0A814L2E8_9BILA</name>
<dbReference type="PANTHER" id="PTHR12697:SF5">
    <property type="entry name" value="DEOXYHYPUSINE HYDROXYLASE"/>
    <property type="match status" value="1"/>
</dbReference>
<sequence length="720" mass="81294">RLTDKFLNKANQLINEFNLNIQFILDGAGTLDGKNDCLINLWRPLVMTYTFPNAPLKAFTSNTIENGYDRLAINNMQSPKLDMCKLLHYGKFSLNQSIYPYLYWEPSDQRTILSSIISYLNGLRHSLGFRFAINIDPVQFTIYSAQATNNAWNIFTDHTQHAQKPLIIVLNYDNNTNLLAIQYYDERLKLNMYTTYTFKYILDNKIVIMNKPTQLPLSNNFNTIESIITFKHINIQFDINNYLQHYLFIVTENNQFIIYNITTIENWFNLTPLITKKFPLSNINHSQFSITSTWSSSNEQQQLIMILHTYNDVHNDFLATTYIIDPLNEFNIKQISTILLINNNIINDTSISIAPYGSSNSICLKDYYHTPAIISYSPKGNIKLITLCLEYTGEFYVHSSTNINNLLLIGEQPTVSIEIDPNSFELRLLLIVSNGYCYNNELVNKRSSPAVCNSIPNQQEQILTYTYGNFNLLANYTNTTITACQNDILHGTFDMGSNPNGVLFQALNSNGQLTLGMINVHRGYKKDSYSNPVLLPIQSRSSSHISSFNRKGASLLSEQCGQALEHDGLVIDAWSLPKDDKNSVRRNAADTFGKIGERAVKPDLMEAFVTAIKNEEKSVRSNAAKALGKIGKRAVNHEVMKVLVIALWDEEDSVRIDAAEALGKMAESADKPVLIKVLVIALRDVVGAAKAFVAEALGNMAESAANHEVMKTLVSVLLKR</sequence>
<evidence type="ECO:0000313" key="4">
    <source>
        <dbReference type="EMBL" id="CAF3827234.1"/>
    </source>
</evidence>
<evidence type="ECO:0000313" key="5">
    <source>
        <dbReference type="Proteomes" id="UP000663829"/>
    </source>
</evidence>
<evidence type="ECO:0000256" key="1">
    <source>
        <dbReference type="ARBA" id="ARBA00045876"/>
    </source>
</evidence>
<reference evidence="3" key="1">
    <citation type="submission" date="2021-02" db="EMBL/GenBank/DDBJ databases">
        <authorList>
            <person name="Nowell W R."/>
        </authorList>
    </citation>
    <scope>NUCLEOTIDE SEQUENCE</scope>
</reference>
<evidence type="ECO:0000256" key="2">
    <source>
        <dbReference type="PROSITE-ProRule" id="PRU00103"/>
    </source>
</evidence>
<dbReference type="SUPFAM" id="SSF48371">
    <property type="entry name" value="ARM repeat"/>
    <property type="match status" value="1"/>
</dbReference>
<comment type="caution">
    <text evidence="3">The sequence shown here is derived from an EMBL/GenBank/DDBJ whole genome shotgun (WGS) entry which is preliminary data.</text>
</comment>
<dbReference type="AlphaFoldDB" id="A0A814L2E8"/>
<feature type="non-terminal residue" evidence="3">
    <location>
        <position position="1"/>
    </location>
</feature>
<dbReference type="Gene3D" id="1.25.10.10">
    <property type="entry name" value="Leucine-rich Repeat Variant"/>
    <property type="match status" value="1"/>
</dbReference>
<gene>
    <name evidence="3" type="ORF">GPM918_LOCUS16657</name>
    <name evidence="4" type="ORF">SRO942_LOCUS16659</name>
</gene>
<proteinExistence type="predicted"/>
<feature type="repeat" description="HEAT" evidence="2">
    <location>
        <begin position="639"/>
        <end position="676"/>
    </location>
</feature>
<dbReference type="Pfam" id="PF13646">
    <property type="entry name" value="HEAT_2"/>
    <property type="match status" value="1"/>
</dbReference>
<dbReference type="Proteomes" id="UP000681722">
    <property type="component" value="Unassembled WGS sequence"/>
</dbReference>
<comment type="function">
    <text evidence="1">Catalyzes the hydroxylation of the N(6)-(4-aminobutyl)-L-lysine intermediate produced by deoxyhypusine synthase/DHPS on a critical lysine of the eukaryotic translation initiation factor 5A/eIF-5A. This is the second step of the post-translational modification of that lysine into an unusual amino acid residue named hypusine. Hypusination is unique to mature eIF-5A factor and is essential for its function.</text>
</comment>
<organism evidence="3 5">
    <name type="scientific">Didymodactylos carnosus</name>
    <dbReference type="NCBI Taxonomy" id="1234261"/>
    <lineage>
        <taxon>Eukaryota</taxon>
        <taxon>Metazoa</taxon>
        <taxon>Spiralia</taxon>
        <taxon>Gnathifera</taxon>
        <taxon>Rotifera</taxon>
        <taxon>Eurotatoria</taxon>
        <taxon>Bdelloidea</taxon>
        <taxon>Philodinida</taxon>
        <taxon>Philodinidae</taxon>
        <taxon>Didymodactylos</taxon>
    </lineage>
</organism>
<dbReference type="PANTHER" id="PTHR12697">
    <property type="entry name" value="PBS LYASE HEAT-LIKE PROTEIN"/>
    <property type="match status" value="1"/>
</dbReference>
<dbReference type="PROSITE" id="PS50077">
    <property type="entry name" value="HEAT_REPEAT"/>
    <property type="match status" value="1"/>
</dbReference>
<dbReference type="InterPro" id="IPR016024">
    <property type="entry name" value="ARM-type_fold"/>
</dbReference>